<dbReference type="InterPro" id="IPR027842">
    <property type="entry name" value="HAM1-like_C"/>
</dbReference>
<keyword evidence="5" id="KW-1185">Reference proteome</keyword>
<protein>
    <recommendedName>
        <fullName evidence="6">Bactericidal permeability-increasing protein</fullName>
    </recommendedName>
</protein>
<evidence type="ECO:0000313" key="5">
    <source>
        <dbReference type="Proteomes" id="UP000054516"/>
    </source>
</evidence>
<organism evidence="4">
    <name type="scientific">Rosellinia necatrix</name>
    <name type="common">White root-rot fungus</name>
    <dbReference type="NCBI Taxonomy" id="77044"/>
    <lineage>
        <taxon>Eukaryota</taxon>
        <taxon>Fungi</taxon>
        <taxon>Dikarya</taxon>
        <taxon>Ascomycota</taxon>
        <taxon>Pezizomycotina</taxon>
        <taxon>Sordariomycetes</taxon>
        <taxon>Xylariomycetidae</taxon>
        <taxon>Xylariales</taxon>
        <taxon>Xylariaceae</taxon>
        <taxon>Rosellinia</taxon>
    </lineage>
</organism>
<dbReference type="Pfam" id="PF19343">
    <property type="entry name" value="HAM1_N"/>
    <property type="match status" value="1"/>
</dbReference>
<dbReference type="InterPro" id="IPR045967">
    <property type="entry name" value="HAM1-like_N"/>
</dbReference>
<dbReference type="OMA" id="NTWHEAP"/>
<gene>
    <name evidence="4" type="ORF">SAMD00023353_1700120</name>
</gene>
<dbReference type="Pfam" id="PF14613">
    <property type="entry name" value="HAM1_C"/>
    <property type="match status" value="1"/>
</dbReference>
<dbReference type="PANTHER" id="PTHR31138">
    <property type="entry name" value="CHROMOSOME 19, WHOLE GENOME SHOTGUN SEQUENCE"/>
    <property type="match status" value="1"/>
</dbReference>
<evidence type="ECO:0008006" key="6">
    <source>
        <dbReference type="Google" id="ProtNLM"/>
    </source>
</evidence>
<dbReference type="Proteomes" id="UP000054516">
    <property type="component" value="Unassembled WGS sequence"/>
</dbReference>
<name>A0A1W2TKV6_ROSNE</name>
<dbReference type="OrthoDB" id="19394at2759"/>
<feature type="region of interest" description="Disordered" evidence="1">
    <location>
        <begin position="222"/>
        <end position="244"/>
    </location>
</feature>
<dbReference type="AlphaFoldDB" id="A0A1W2TKV6"/>
<accession>A0A1W2TKV6</accession>
<dbReference type="Gene3D" id="3.15.10.10">
    <property type="entry name" value="Bactericidal permeability-increasing protein, domain 1"/>
    <property type="match status" value="1"/>
</dbReference>
<dbReference type="STRING" id="77044.A0A1W2TKV6"/>
<dbReference type="PANTHER" id="PTHR31138:SF1">
    <property type="entry name" value="PDZ DOMAIN-CONTAINING PROTEIN"/>
    <property type="match status" value="1"/>
</dbReference>
<evidence type="ECO:0000256" key="1">
    <source>
        <dbReference type="SAM" id="MobiDB-lite"/>
    </source>
</evidence>
<feature type="region of interest" description="Disordered" evidence="1">
    <location>
        <begin position="164"/>
        <end position="186"/>
    </location>
</feature>
<evidence type="ECO:0000259" key="2">
    <source>
        <dbReference type="Pfam" id="PF14613"/>
    </source>
</evidence>
<evidence type="ECO:0000259" key="3">
    <source>
        <dbReference type="Pfam" id="PF19343"/>
    </source>
</evidence>
<reference evidence="4" key="1">
    <citation type="submission" date="2016-03" db="EMBL/GenBank/DDBJ databases">
        <title>Draft genome sequence of Rosellinia necatrix.</title>
        <authorList>
            <person name="Kanematsu S."/>
        </authorList>
    </citation>
    <scope>NUCLEOTIDE SEQUENCE [LARGE SCALE GENOMIC DNA]</scope>
    <source>
        <strain evidence="4">W97</strain>
    </source>
</reference>
<feature type="domain" description="HAM1-like N-terminal" evidence="3">
    <location>
        <begin position="3"/>
        <end position="607"/>
    </location>
</feature>
<feature type="domain" description="HAM1-like C-terminal" evidence="2">
    <location>
        <begin position="620"/>
        <end position="780"/>
    </location>
</feature>
<proteinExistence type="predicted"/>
<dbReference type="EMBL" id="DF977462">
    <property type="protein sequence ID" value="GAP88921.2"/>
    <property type="molecule type" value="Genomic_DNA"/>
</dbReference>
<evidence type="ECO:0000313" key="4">
    <source>
        <dbReference type="EMBL" id="GAP88921.2"/>
    </source>
</evidence>
<sequence>MATVNKPSDPKQKEADINRKLQLYGIFNAFQLGKVPSNDQIDIALNSFISSRALSNPSNRLSAEGKGLVTDVVDVIKHAKNLLLSKNEGNLLQDFIWQTRQFDPVSVSTPGSPLSKEEAKQHGDKALEGLRTLGTLLITNGQFRKLLSDAGILIRDMAGDAATNAASKARPSEDKLNQLDLPADDNTWHEAPNLSKENIKSQLQSIYKSSPAADAKNAANTAIGGARQPDGTLNPQAGVQAGAGAVSDRVNANISEDDREGAKKAAAEYRRRAREYLNKKMPQERRDQTVWRLKKMILECQQHPDYQQAITTLLDLAEQYGKHGRSMATGGAGTVKQARSAFAAAEADLKTLIERFANGTSSDDLWSSINMLYEDADRDPELRNWFKSMDTYIRKCLLQQGYVMEDESNQQWRQLYDHGNHLLREKYKTHVDRIVNETKFLADQFDQDIQNKAFGASVQKLFQDLGHDENGKPQFKPHLIKDLTEVIIPAVFENVAYIPIPRIEYSDPQIDAIVENLVLESDNFMPNALEVASDNFFRWGRKDITSKHKNSIDVKVSGVQMDLRDVSFYVKRKQGFPALTDQGVANLFMGGKGFSFRMKLSTADAKDRQHFFKVDKVDADVTHLNVKLVKSNHKLLFGLFKPIMLKVLRPLVQKTAEKQIKDQFNQLDQLLYMVKQEADRALEDARADPENIPNIYRRYISAAQKQMLQNKQKVDQAAAKMADKKVNVAITQEDSVFQNIHLPGGISSKATEYKQLARKGDKWESPVFSIGSSTKSTDVPTAPAVTRKPHAATGSMDGHLGTQITNGGYTNGPTTNITNGKATNGNIAKPVAVNPPNTNPVTI</sequence>